<dbReference type="Proteomes" id="UP000261284">
    <property type="component" value="Unassembled WGS sequence"/>
</dbReference>
<evidence type="ECO:0008006" key="3">
    <source>
        <dbReference type="Google" id="ProtNLM"/>
    </source>
</evidence>
<dbReference type="EMBL" id="QTJU01000001">
    <property type="protein sequence ID" value="RFM30066.1"/>
    <property type="molecule type" value="Genomic_DNA"/>
</dbReference>
<evidence type="ECO:0000313" key="1">
    <source>
        <dbReference type="EMBL" id="RFM30066.1"/>
    </source>
</evidence>
<comment type="caution">
    <text evidence="1">The sequence shown here is derived from an EMBL/GenBank/DDBJ whole genome shotgun (WGS) entry which is preliminary data.</text>
</comment>
<evidence type="ECO:0000313" key="2">
    <source>
        <dbReference type="Proteomes" id="UP000261284"/>
    </source>
</evidence>
<keyword evidence="2" id="KW-1185">Reference proteome</keyword>
<sequence length="83" mass="9398">MSIAQRKKLISRRASLALFDPANWITLDEARKLLNGGKGITAKSMMNRVYAGTLPDGCWRKSMRGNYFFHKPSLMGLTTIQHE</sequence>
<gene>
    <name evidence="1" type="ORF">DXN05_03580</name>
</gene>
<name>A0A3E1NQ60_9BACT</name>
<protein>
    <recommendedName>
        <fullName evidence="3">DNA-binding protein</fullName>
    </recommendedName>
</protein>
<dbReference type="RefSeq" id="WP_116845822.1">
    <property type="nucleotide sequence ID" value="NZ_QTJU01000001.1"/>
</dbReference>
<accession>A0A3E1NQ60</accession>
<proteinExistence type="predicted"/>
<organism evidence="1 2">
    <name type="scientific">Deminuibacter soli</name>
    <dbReference type="NCBI Taxonomy" id="2291815"/>
    <lineage>
        <taxon>Bacteria</taxon>
        <taxon>Pseudomonadati</taxon>
        <taxon>Bacteroidota</taxon>
        <taxon>Chitinophagia</taxon>
        <taxon>Chitinophagales</taxon>
        <taxon>Chitinophagaceae</taxon>
        <taxon>Deminuibacter</taxon>
    </lineage>
</organism>
<reference evidence="1 2" key="1">
    <citation type="submission" date="2018-08" db="EMBL/GenBank/DDBJ databases">
        <title>Chitinophagaceae sp. K23C18032701, a novel bacterium isolated from forest soil.</title>
        <authorList>
            <person name="Wang C."/>
        </authorList>
    </citation>
    <scope>NUCLEOTIDE SEQUENCE [LARGE SCALE GENOMIC DNA]</scope>
    <source>
        <strain evidence="1 2">K23C18032701</strain>
    </source>
</reference>
<dbReference type="AlphaFoldDB" id="A0A3E1NQ60"/>